<protein>
    <submittedName>
        <fullName evidence="1">Uncharacterized protein</fullName>
    </submittedName>
</protein>
<comment type="caution">
    <text evidence="1">The sequence shown here is derived from an EMBL/GenBank/DDBJ whole genome shotgun (WGS) entry which is preliminary data.</text>
</comment>
<gene>
    <name evidence="1" type="ORF">H4P12_05545</name>
</gene>
<evidence type="ECO:0000313" key="2">
    <source>
        <dbReference type="Proteomes" id="UP000608594"/>
    </source>
</evidence>
<accession>A0A926GA69</accession>
<dbReference type="Proteomes" id="UP000608594">
    <property type="component" value="Unassembled WGS sequence"/>
</dbReference>
<name>A0A926GA69_9RHOB</name>
<dbReference type="AlphaFoldDB" id="A0A926GA69"/>
<evidence type="ECO:0000313" key="1">
    <source>
        <dbReference type="EMBL" id="MBC9246186.1"/>
    </source>
</evidence>
<organism evidence="1 2">
    <name type="scientific">Paracoccus amoyensis</name>
    <dbReference type="NCBI Taxonomy" id="2760093"/>
    <lineage>
        <taxon>Bacteria</taxon>
        <taxon>Pseudomonadati</taxon>
        <taxon>Pseudomonadota</taxon>
        <taxon>Alphaproteobacteria</taxon>
        <taxon>Rhodobacterales</taxon>
        <taxon>Paracoccaceae</taxon>
        <taxon>Paracoccus</taxon>
    </lineage>
</organism>
<reference evidence="1" key="1">
    <citation type="submission" date="2020-08" db="EMBL/GenBank/DDBJ databases">
        <title>Paracoccus amoyensis sp. nov., isolated from the surface seawater at coast of Xiamen, Fujian.</title>
        <authorList>
            <person name="Lyu L."/>
        </authorList>
    </citation>
    <scope>NUCLEOTIDE SEQUENCE</scope>
    <source>
        <strain evidence="1">11-3</strain>
    </source>
</reference>
<keyword evidence="2" id="KW-1185">Reference proteome</keyword>
<proteinExistence type="predicted"/>
<sequence length="98" mass="10548">MLAAAKSSVIAGDAEQSLKAIDDFSNHIARVGVMPEDREVLERKLHELRQLAEASARGARQAVEQVAAIMQAARSLQTYDEAGRKQSTATAAPAAQRF</sequence>
<dbReference type="EMBL" id="JACOQL010000002">
    <property type="protein sequence ID" value="MBC9246186.1"/>
    <property type="molecule type" value="Genomic_DNA"/>
</dbReference>
<dbReference type="RefSeq" id="WP_187792627.1">
    <property type="nucleotide sequence ID" value="NZ_JACOQL010000002.1"/>
</dbReference>